<evidence type="ECO:0000259" key="9">
    <source>
        <dbReference type="PROSITE" id="PS50850"/>
    </source>
</evidence>
<keyword evidence="4" id="KW-1003">Cell membrane</keyword>
<comment type="subcellular location">
    <subcellularLocation>
        <location evidence="1">Cell membrane</location>
        <topology evidence="1">Multi-pass membrane protein</topology>
    </subcellularLocation>
</comment>
<feature type="transmembrane region" description="Helical" evidence="8">
    <location>
        <begin position="110"/>
        <end position="132"/>
    </location>
</feature>
<evidence type="ECO:0000313" key="10">
    <source>
        <dbReference type="EMBL" id="SFE21950.1"/>
    </source>
</evidence>
<evidence type="ECO:0000256" key="7">
    <source>
        <dbReference type="ARBA" id="ARBA00023136"/>
    </source>
</evidence>
<dbReference type="Pfam" id="PF07690">
    <property type="entry name" value="MFS_1"/>
    <property type="match status" value="1"/>
</dbReference>
<dbReference type="GO" id="GO:0022857">
    <property type="term" value="F:transmembrane transporter activity"/>
    <property type="evidence" value="ECO:0007669"/>
    <property type="project" value="InterPro"/>
</dbReference>
<feature type="transmembrane region" description="Helical" evidence="8">
    <location>
        <begin position="446"/>
        <end position="468"/>
    </location>
</feature>
<evidence type="ECO:0000256" key="8">
    <source>
        <dbReference type="SAM" id="Phobius"/>
    </source>
</evidence>
<dbReference type="EMBL" id="FOMX01000010">
    <property type="protein sequence ID" value="SFE21950.1"/>
    <property type="molecule type" value="Genomic_DNA"/>
</dbReference>
<keyword evidence="11" id="KW-1185">Reference proteome</keyword>
<evidence type="ECO:0000256" key="2">
    <source>
        <dbReference type="ARBA" id="ARBA00008537"/>
    </source>
</evidence>
<dbReference type="AlphaFoldDB" id="A0A1I1YV89"/>
<dbReference type="InterPro" id="IPR004638">
    <property type="entry name" value="EmrB-like"/>
</dbReference>
<dbReference type="NCBIfam" id="TIGR00711">
    <property type="entry name" value="efflux_EmrB"/>
    <property type="match status" value="1"/>
</dbReference>
<dbReference type="CDD" id="cd17503">
    <property type="entry name" value="MFS_LmrB_MDR_like"/>
    <property type="match status" value="1"/>
</dbReference>
<evidence type="ECO:0000313" key="11">
    <source>
        <dbReference type="Proteomes" id="UP000199400"/>
    </source>
</evidence>
<evidence type="ECO:0000256" key="3">
    <source>
        <dbReference type="ARBA" id="ARBA00022448"/>
    </source>
</evidence>
<dbReference type="Proteomes" id="UP000199400">
    <property type="component" value="Unassembled WGS sequence"/>
</dbReference>
<dbReference type="OrthoDB" id="9807274at2"/>
<dbReference type="PANTHER" id="PTHR42718:SF9">
    <property type="entry name" value="MAJOR FACILITATOR SUPERFAMILY MULTIDRUG TRANSPORTER MFSC"/>
    <property type="match status" value="1"/>
</dbReference>
<feature type="transmembrane region" description="Helical" evidence="8">
    <location>
        <begin position="21"/>
        <end position="42"/>
    </location>
</feature>
<feature type="transmembrane region" description="Helical" evidence="8">
    <location>
        <begin position="203"/>
        <end position="223"/>
    </location>
</feature>
<feature type="transmembrane region" description="Helical" evidence="8">
    <location>
        <begin position="309"/>
        <end position="326"/>
    </location>
</feature>
<keyword evidence="5 8" id="KW-0812">Transmembrane</keyword>
<reference evidence="11" key="1">
    <citation type="submission" date="2016-10" db="EMBL/GenBank/DDBJ databases">
        <authorList>
            <person name="Varghese N."/>
            <person name="Submissions S."/>
        </authorList>
    </citation>
    <scope>NUCLEOTIDE SEQUENCE [LARGE SCALE GENOMIC DNA]</scope>
    <source>
        <strain evidence="11">ATCC 25963</strain>
    </source>
</reference>
<proteinExistence type="inferred from homology"/>
<accession>A0A1I1YV89</accession>
<protein>
    <submittedName>
        <fullName evidence="10">Drug resistance transporter, EmrB/QacA subfamily</fullName>
    </submittedName>
</protein>
<evidence type="ECO:0000256" key="1">
    <source>
        <dbReference type="ARBA" id="ARBA00004651"/>
    </source>
</evidence>
<feature type="transmembrane region" description="Helical" evidence="8">
    <location>
        <begin position="54"/>
        <end position="73"/>
    </location>
</feature>
<comment type="similarity">
    <text evidence="2">Belongs to the major facilitator superfamily. EmrB family.</text>
</comment>
<keyword evidence="6 8" id="KW-1133">Transmembrane helix</keyword>
<gene>
    <name evidence="10" type="ORF">SAMN02745121_03476</name>
</gene>
<dbReference type="InterPro" id="IPR020846">
    <property type="entry name" value="MFS_dom"/>
</dbReference>
<feature type="transmembrane region" description="Helical" evidence="8">
    <location>
        <begin position="405"/>
        <end position="426"/>
    </location>
</feature>
<feature type="transmembrane region" description="Helical" evidence="8">
    <location>
        <begin position="365"/>
        <end position="384"/>
    </location>
</feature>
<dbReference type="SUPFAM" id="SSF103473">
    <property type="entry name" value="MFS general substrate transporter"/>
    <property type="match status" value="1"/>
</dbReference>
<feature type="transmembrane region" description="Helical" evidence="8">
    <location>
        <begin position="85"/>
        <end position="104"/>
    </location>
</feature>
<name>A0A1I1YV89_9BACT</name>
<evidence type="ECO:0000256" key="6">
    <source>
        <dbReference type="ARBA" id="ARBA00022989"/>
    </source>
</evidence>
<feature type="transmembrane region" description="Helical" evidence="8">
    <location>
        <begin position="144"/>
        <end position="167"/>
    </location>
</feature>
<dbReference type="Gene3D" id="1.20.1720.10">
    <property type="entry name" value="Multidrug resistance protein D"/>
    <property type="match status" value="1"/>
</dbReference>
<dbReference type="STRING" id="54.SAMN02745121_03476"/>
<dbReference type="InterPro" id="IPR011701">
    <property type="entry name" value="MFS"/>
</dbReference>
<feature type="transmembrane region" description="Helical" evidence="8">
    <location>
        <begin position="235"/>
        <end position="252"/>
    </location>
</feature>
<keyword evidence="3" id="KW-0813">Transport</keyword>
<evidence type="ECO:0000256" key="5">
    <source>
        <dbReference type="ARBA" id="ARBA00022692"/>
    </source>
</evidence>
<dbReference type="PROSITE" id="PS50850">
    <property type="entry name" value="MFS"/>
    <property type="match status" value="1"/>
</dbReference>
<feature type="domain" description="Major facilitator superfamily (MFS) profile" evidence="9">
    <location>
        <begin position="19"/>
        <end position="479"/>
    </location>
</feature>
<dbReference type="InterPro" id="IPR036259">
    <property type="entry name" value="MFS_trans_sf"/>
</dbReference>
<dbReference type="Gene3D" id="1.20.1250.20">
    <property type="entry name" value="MFS general substrate transporter like domains"/>
    <property type="match status" value="1"/>
</dbReference>
<evidence type="ECO:0000256" key="4">
    <source>
        <dbReference type="ARBA" id="ARBA00022475"/>
    </source>
</evidence>
<organism evidence="10 11">
    <name type="scientific">Nannocystis exedens</name>
    <dbReference type="NCBI Taxonomy" id="54"/>
    <lineage>
        <taxon>Bacteria</taxon>
        <taxon>Pseudomonadati</taxon>
        <taxon>Myxococcota</taxon>
        <taxon>Polyangia</taxon>
        <taxon>Nannocystales</taxon>
        <taxon>Nannocystaceae</taxon>
        <taxon>Nannocystis</taxon>
    </lineage>
</organism>
<sequence>MGTAAPMLEEPRVTRFWPFMFALFVGSFMSVLSSSTITLAIPELQRYFGAELSLLQWTLTGFMLAMGTSAPLTGYLGGRFSFKRLYVASLVGFTLASVLCGVAWDVRSLVAFRFLQGAFSGAIMPVTMTLIYQLLPRERQALAASLWSLAASLAPAFGPTFAGWLITLGDWRWLFFINVPLGLVAVALAGRTIPLYRLQVPKAFDLPGLLTVITGTLSLLIALSQGRDWGWTDRSTVSLFLLGTLSLVAFVVRELRSRHPLLDLRVLANRRYLVTLIVSIIITISLYSGAFLVPVFLQTIQGVTPLETGLILLPASLAMALLMPVVGRMYGPLGPRTLMTAGVLMIAGGTYALSRLTPEISQTYVLAWMLVRNVGISLAMMPAGNAGMEEISRERTGHASSISNWLRNVFGAFSIAVFTSLLSLFSTREAEALAMQGMTERRAIETLALVAGINDVYLVATLVALVAVPLSLGVHKLRAPSTLTGARR</sequence>
<dbReference type="PANTHER" id="PTHR42718">
    <property type="entry name" value="MAJOR FACILITATOR SUPERFAMILY MULTIDRUG TRANSPORTER MFSC"/>
    <property type="match status" value="1"/>
</dbReference>
<keyword evidence="7 8" id="KW-0472">Membrane</keyword>
<feature type="transmembrane region" description="Helical" evidence="8">
    <location>
        <begin position="273"/>
        <end position="297"/>
    </location>
</feature>
<feature type="transmembrane region" description="Helical" evidence="8">
    <location>
        <begin position="173"/>
        <end position="191"/>
    </location>
</feature>
<dbReference type="GO" id="GO:0005886">
    <property type="term" value="C:plasma membrane"/>
    <property type="evidence" value="ECO:0007669"/>
    <property type="project" value="UniProtKB-SubCell"/>
</dbReference>